<dbReference type="PROSITE" id="PS50887">
    <property type="entry name" value="GGDEF"/>
    <property type="match status" value="1"/>
</dbReference>
<evidence type="ECO:0000256" key="1">
    <source>
        <dbReference type="ARBA" id="ARBA00012528"/>
    </source>
</evidence>
<proteinExistence type="predicted"/>
<keyword evidence="3" id="KW-0472">Membrane</keyword>
<accession>A0A498CAH0</accession>
<sequence>MGLDATQSGQAVDTPATANGAHDWSLGSVRDYLAQLLTIRNHTRDFTSTRAEYIRARLTTMQLLFAVGFLAWTPLDYLMLEGQGEATGIMIARVVLAAVLFGLWFGTRRETEYRGTTLLLALTMLSVAVFYTVSMAILGQAGTSELIGGYRALPFVLIVLSALFPATLVAGALLIGMIIALFLAVEFYLGTLFTVGTANFLWMLVVVGGIVMWVQAGQLSILLQLYDESAHDPVTGLLSRRVMERAADRELALAREQGQPVALFSLELDQLEDIRGQHGQHASDAILRRTTRLLGRELGEETLMGRYDGQVLAALVVGTEVMDAVVRAEKLQSALEALSSPAPEGGEPIRLQPLAAVTRVGEDERFDDAMERVSLARPRARRASRNKVVLC</sequence>
<dbReference type="OrthoDB" id="5296913at2"/>
<reference evidence="5 6" key="1">
    <citation type="submission" date="2018-10" db="EMBL/GenBank/DDBJ databases">
        <title>Genomic Encyclopedia of Type Strains, Phase IV (KMG-IV): sequencing the most valuable type-strain genomes for metagenomic binning, comparative biology and taxonomic classification.</title>
        <authorList>
            <person name="Goeker M."/>
        </authorList>
    </citation>
    <scope>NUCLEOTIDE SEQUENCE [LARGE SCALE GENOMIC DNA]</scope>
    <source>
        <strain evidence="5 6">DSM 12769</strain>
    </source>
</reference>
<dbReference type="InterPro" id="IPR050469">
    <property type="entry name" value="Diguanylate_Cyclase"/>
</dbReference>
<evidence type="ECO:0000313" key="5">
    <source>
        <dbReference type="EMBL" id="RLK51496.1"/>
    </source>
</evidence>
<comment type="caution">
    <text evidence="5">The sequence shown here is derived from an EMBL/GenBank/DDBJ whole genome shotgun (WGS) entry which is preliminary data.</text>
</comment>
<dbReference type="GO" id="GO:1902201">
    <property type="term" value="P:negative regulation of bacterial-type flagellum-dependent cell motility"/>
    <property type="evidence" value="ECO:0007669"/>
    <property type="project" value="TreeGrafter"/>
</dbReference>
<dbReference type="GO" id="GO:0043709">
    <property type="term" value="P:cell adhesion involved in single-species biofilm formation"/>
    <property type="evidence" value="ECO:0007669"/>
    <property type="project" value="TreeGrafter"/>
</dbReference>
<dbReference type="Gene3D" id="3.30.70.270">
    <property type="match status" value="1"/>
</dbReference>
<dbReference type="Pfam" id="PF00990">
    <property type="entry name" value="GGDEF"/>
    <property type="match status" value="1"/>
</dbReference>
<protein>
    <recommendedName>
        <fullName evidence="1">diguanylate cyclase</fullName>
        <ecNumber evidence="1">2.7.7.65</ecNumber>
    </recommendedName>
</protein>
<dbReference type="GO" id="GO:0052621">
    <property type="term" value="F:diguanylate cyclase activity"/>
    <property type="evidence" value="ECO:0007669"/>
    <property type="project" value="UniProtKB-EC"/>
</dbReference>
<dbReference type="EMBL" id="RCDA01000001">
    <property type="protein sequence ID" value="RLK51496.1"/>
    <property type="molecule type" value="Genomic_DNA"/>
</dbReference>
<dbReference type="PANTHER" id="PTHR45138">
    <property type="entry name" value="REGULATORY COMPONENTS OF SENSORY TRANSDUCTION SYSTEM"/>
    <property type="match status" value="1"/>
</dbReference>
<dbReference type="CDD" id="cd01949">
    <property type="entry name" value="GGDEF"/>
    <property type="match status" value="1"/>
</dbReference>
<comment type="catalytic activity">
    <reaction evidence="2">
        <text>2 GTP = 3',3'-c-di-GMP + 2 diphosphate</text>
        <dbReference type="Rhea" id="RHEA:24898"/>
        <dbReference type="ChEBI" id="CHEBI:33019"/>
        <dbReference type="ChEBI" id="CHEBI:37565"/>
        <dbReference type="ChEBI" id="CHEBI:58805"/>
        <dbReference type="EC" id="2.7.7.65"/>
    </reaction>
</comment>
<name>A0A498CAH0_9GAMM</name>
<dbReference type="InterPro" id="IPR043128">
    <property type="entry name" value="Rev_trsase/Diguanyl_cyclase"/>
</dbReference>
<dbReference type="SMART" id="SM00267">
    <property type="entry name" value="GGDEF"/>
    <property type="match status" value="1"/>
</dbReference>
<feature type="transmembrane region" description="Helical" evidence="3">
    <location>
        <begin position="152"/>
        <end position="185"/>
    </location>
</feature>
<dbReference type="NCBIfam" id="TIGR00254">
    <property type="entry name" value="GGDEF"/>
    <property type="match status" value="1"/>
</dbReference>
<organism evidence="5 6">
    <name type="scientific">Alkalispirillum mobile</name>
    <dbReference type="NCBI Taxonomy" id="85925"/>
    <lineage>
        <taxon>Bacteria</taxon>
        <taxon>Pseudomonadati</taxon>
        <taxon>Pseudomonadota</taxon>
        <taxon>Gammaproteobacteria</taxon>
        <taxon>Chromatiales</taxon>
        <taxon>Ectothiorhodospiraceae</taxon>
        <taxon>Alkalispirillum</taxon>
    </lineage>
</organism>
<feature type="transmembrane region" description="Helical" evidence="3">
    <location>
        <begin position="86"/>
        <end position="106"/>
    </location>
</feature>
<dbReference type="AlphaFoldDB" id="A0A498CAH0"/>
<feature type="transmembrane region" description="Helical" evidence="3">
    <location>
        <begin position="192"/>
        <end position="214"/>
    </location>
</feature>
<dbReference type="InterPro" id="IPR029787">
    <property type="entry name" value="Nucleotide_cyclase"/>
</dbReference>
<dbReference type="SUPFAM" id="SSF55073">
    <property type="entry name" value="Nucleotide cyclase"/>
    <property type="match status" value="1"/>
</dbReference>
<feature type="transmembrane region" description="Helical" evidence="3">
    <location>
        <begin position="118"/>
        <end position="140"/>
    </location>
</feature>
<dbReference type="PANTHER" id="PTHR45138:SF9">
    <property type="entry name" value="DIGUANYLATE CYCLASE DGCM-RELATED"/>
    <property type="match status" value="1"/>
</dbReference>
<evidence type="ECO:0000256" key="3">
    <source>
        <dbReference type="SAM" id="Phobius"/>
    </source>
</evidence>
<gene>
    <name evidence="5" type="ORF">DFR31_1438</name>
</gene>
<keyword evidence="3" id="KW-0812">Transmembrane</keyword>
<dbReference type="EC" id="2.7.7.65" evidence="1"/>
<keyword evidence="6" id="KW-1185">Reference proteome</keyword>
<dbReference type="InterPro" id="IPR000160">
    <property type="entry name" value="GGDEF_dom"/>
</dbReference>
<feature type="domain" description="GGDEF" evidence="4">
    <location>
        <begin position="259"/>
        <end position="391"/>
    </location>
</feature>
<evidence type="ECO:0000313" key="6">
    <source>
        <dbReference type="Proteomes" id="UP000275461"/>
    </source>
</evidence>
<evidence type="ECO:0000259" key="4">
    <source>
        <dbReference type="PROSITE" id="PS50887"/>
    </source>
</evidence>
<dbReference type="GO" id="GO:0005886">
    <property type="term" value="C:plasma membrane"/>
    <property type="evidence" value="ECO:0007669"/>
    <property type="project" value="TreeGrafter"/>
</dbReference>
<keyword evidence="3" id="KW-1133">Transmembrane helix</keyword>
<evidence type="ECO:0000256" key="2">
    <source>
        <dbReference type="ARBA" id="ARBA00034247"/>
    </source>
</evidence>
<dbReference type="Proteomes" id="UP000275461">
    <property type="component" value="Unassembled WGS sequence"/>
</dbReference>
<dbReference type="RefSeq" id="WP_121441903.1">
    <property type="nucleotide sequence ID" value="NZ_RCDA01000001.1"/>
</dbReference>